<dbReference type="EMBL" id="CP038639">
    <property type="protein sequence ID" value="QBY56448.1"/>
    <property type="molecule type" value="Genomic_DNA"/>
</dbReference>
<organism evidence="1 2">
    <name type="scientific">Cupriavidus oxalaticus</name>
    <dbReference type="NCBI Taxonomy" id="96344"/>
    <lineage>
        <taxon>Bacteria</taxon>
        <taxon>Pseudomonadati</taxon>
        <taxon>Pseudomonadota</taxon>
        <taxon>Betaproteobacteria</taxon>
        <taxon>Burkholderiales</taxon>
        <taxon>Burkholderiaceae</taxon>
        <taxon>Cupriavidus</taxon>
    </lineage>
</organism>
<gene>
    <name evidence="1" type="ORF">E0W60_36295</name>
</gene>
<evidence type="ECO:0000313" key="1">
    <source>
        <dbReference type="EMBL" id="QBY56448.1"/>
    </source>
</evidence>
<dbReference type="InterPro" id="IPR029060">
    <property type="entry name" value="PIN-like_dom_sf"/>
</dbReference>
<dbReference type="KEGG" id="cox:E0W60_36295"/>
<dbReference type="SUPFAM" id="SSF88723">
    <property type="entry name" value="PIN domain-like"/>
    <property type="match status" value="1"/>
</dbReference>
<proteinExistence type="predicted"/>
<dbReference type="AlphaFoldDB" id="A0A4P7LLK1"/>
<name>A0A4P7LLK1_9BURK</name>
<accession>A0A4P7LLK1</accession>
<geneLocation type="plasmid" evidence="1">
    <name>unnamed4</name>
</geneLocation>
<keyword evidence="1" id="KW-0614">Plasmid</keyword>
<reference evidence="1 2" key="1">
    <citation type="submission" date="2019-03" db="EMBL/GenBank/DDBJ databases">
        <title>Efficiently degradation of phenoxyalkanoic acid herbicides by Cupriavidus oxalaticus strain X32.</title>
        <authorList>
            <person name="Sheng X."/>
        </authorList>
    </citation>
    <scope>NUCLEOTIDE SEQUENCE [LARGE SCALE GENOMIC DNA]</scope>
    <source>
        <strain evidence="1 2">X32</strain>
        <plasmid evidence="1 2">unnamed4</plasmid>
    </source>
</reference>
<dbReference type="Gene3D" id="3.40.50.1010">
    <property type="entry name" value="5'-nuclease"/>
    <property type="match status" value="1"/>
</dbReference>
<evidence type="ECO:0008006" key="3">
    <source>
        <dbReference type="Google" id="ProtNLM"/>
    </source>
</evidence>
<dbReference type="Proteomes" id="UP000295294">
    <property type="component" value="Plasmid unnamed4"/>
</dbReference>
<dbReference type="RefSeq" id="WP_135707676.1">
    <property type="nucleotide sequence ID" value="NZ_CP038639.1"/>
</dbReference>
<dbReference type="OrthoDB" id="6687089at2"/>
<evidence type="ECO:0000313" key="2">
    <source>
        <dbReference type="Proteomes" id="UP000295294"/>
    </source>
</evidence>
<sequence>MVVFDTSFLALAFDGEYGTPIDPSTGEPLTRCAERINHLILTLSIAKRRILVPTPVLAEYLVEGGQDKDKRLKIFAGSRVFSIAAFDQRAAIECAMIEDGDSKRKRKLTPGETKAKVKFDRQVIAIAKANQVQTLYTGDTTLGKHATENGINVVLTWEVPLPATPPQLQLDYEADAQHSG</sequence>
<protein>
    <recommendedName>
        <fullName evidence="3">PIN domain-containing protein</fullName>
    </recommendedName>
</protein>